<name>A0A1T2CGI4_SOVGS</name>
<feature type="domain" description="Helicase/UvrB N-terminal" evidence="1">
    <location>
        <begin position="126"/>
        <end position="285"/>
    </location>
</feature>
<protein>
    <submittedName>
        <fullName evidence="3">Restriction endonuclease subunit R</fullName>
    </submittedName>
</protein>
<keyword evidence="3" id="KW-0540">Nuclease</keyword>
<dbReference type="SUPFAM" id="SSF52540">
    <property type="entry name" value="P-loop containing nucleoside triphosphate hydrolases"/>
    <property type="match status" value="2"/>
</dbReference>
<keyword evidence="3" id="KW-0378">Hydrolase</keyword>
<evidence type="ECO:0000313" key="4">
    <source>
        <dbReference type="Proteomes" id="UP000190962"/>
    </source>
</evidence>
<dbReference type="InterPro" id="IPR006935">
    <property type="entry name" value="Helicase/UvrB_N"/>
</dbReference>
<organism evidence="3 4">
    <name type="scientific">Solemya velum gill symbiont</name>
    <dbReference type="NCBI Taxonomy" id="2340"/>
    <lineage>
        <taxon>Bacteria</taxon>
        <taxon>Pseudomonadati</taxon>
        <taxon>Pseudomonadota</taxon>
        <taxon>Gammaproteobacteria</taxon>
        <taxon>sulfur-oxidizing symbionts</taxon>
    </lineage>
</organism>
<dbReference type="GO" id="GO:0003677">
    <property type="term" value="F:DNA binding"/>
    <property type="evidence" value="ECO:0007669"/>
    <property type="project" value="InterPro"/>
</dbReference>
<evidence type="ECO:0000259" key="2">
    <source>
        <dbReference type="Pfam" id="PF19778"/>
    </source>
</evidence>
<accession>A0A1T2CGI4</accession>
<sequence>MRIKFKSQVYQSAAVEAVVDCFQGQPKLDSVKYRMDKGVAVKDQQGGVQTRIDYDGDANESAFKNAPIQLDEGELLRNIQQVQSKQNLPVNQSLTEFTIKNERKNQLEPVKAAYTKKARAIAPVHLDVEMETGTGKTYCYIKTIFEMNQRYGWSKFIIVVPSIAIREGVTKSLQITADHFSDSYSKKARFFTYNSKQLHELESYSSDSGINVMVINIQAFNATGKDNRRIYEELDDFQSRRPIDVISANRPILFLDEPQKMEGDKTLEALAQFKPLMVVRYSATHKTNHLKVHRLDALDAYNQKLVKKIAVRGISVKGQGGTDSYLYLENIEISKKAPKAWIEMEEKQVTGKVVKKRRKIGKGDNLHDRSNQMDQYKGYVVSDINANTDTVEFTNGVTLTAGEAYGDVDEDVRRRIQIRETIKAHLDKEEQLFKLGIKVLSLFFIDEVLKYRDYDAEDSKGLYAQIFEEEYTELIANKLDELELNPEYHSYLKTIQAEATHQGYFSIDKKGKMVDSLSKSKSEKVESTDVDAYDLILKDKETLLSLPTARDSDETRARKNVRFIFSHSALREGWDNPNVFTMCMLKNSDNTVSRRQEVGRGLRISVNQHGERQDQPSTVHNINVLTVVASESYQEFVTNLQTEIVDTLAARSRKADKDYFAGKTLQGSDGDIVVSDDLARKIERYLMKNDFTNDNDEITPEYHQAKADGSLPDLPEELKPYTEAVFKLIDGVFDPKQMPEFGDGRKPKINPLNDNFNKKEFKELWSRINKKAVYKVDFDSAELVKNSIAAINKELKITELTYRVESGELSSGLTDGTLREGKGFAIKDSYDDHSSGSVHSKVEYDLLGKIGEAAVLTRKTVADILTGIEDYQFDRFKKNPEQFISEVSRLIKEQKASIIINKLSYDETDQTFDSDIFTASQSKQDFSNASEPLKRHIYDYVITDSKVERDFAEKLDVSNEVIVYAKLPGGFVIPTPVGDYNPDWAISFKEGSVKHVYFIAETKGSMSTLKLRGIEELKIDCARKFFDKLSKVSANSEAVKYDVIDNYDQLMTAVGKPTAA</sequence>
<evidence type="ECO:0000259" key="1">
    <source>
        <dbReference type="Pfam" id="PF04851"/>
    </source>
</evidence>
<comment type="caution">
    <text evidence="3">The sequence shown here is derived from an EMBL/GenBank/DDBJ whole genome shotgun (WGS) entry which is preliminary data.</text>
</comment>
<dbReference type="GO" id="GO:0005524">
    <property type="term" value="F:ATP binding"/>
    <property type="evidence" value="ECO:0007669"/>
    <property type="project" value="InterPro"/>
</dbReference>
<reference evidence="3 4" key="1">
    <citation type="submission" date="2016-11" db="EMBL/GenBank/DDBJ databases">
        <title>Mixed transmission modes and dynamic genome evolution in an obligate animal-bacterial symbiosis.</title>
        <authorList>
            <person name="Russell S.L."/>
            <person name="Corbett-Detig R.B."/>
            <person name="Cavanaugh C.M."/>
        </authorList>
    </citation>
    <scope>NUCLEOTIDE SEQUENCE [LARGE SCALE GENOMIC DNA]</scope>
    <source>
        <strain evidence="3">MA-KB16</strain>
    </source>
</reference>
<evidence type="ECO:0000313" key="3">
    <source>
        <dbReference type="EMBL" id="OOY33824.1"/>
    </source>
</evidence>
<dbReference type="InterPro" id="IPR027417">
    <property type="entry name" value="P-loop_NTPase"/>
</dbReference>
<dbReference type="InterPro" id="IPR045572">
    <property type="entry name" value="RE_endonuc_C"/>
</dbReference>
<dbReference type="AlphaFoldDB" id="A0A1T2CGI4"/>
<dbReference type="RefSeq" id="WP_078459146.1">
    <property type="nucleotide sequence ID" value="NZ_MPNX01000037.1"/>
</dbReference>
<gene>
    <name evidence="3" type="ORF">BOV88_13225</name>
</gene>
<feature type="domain" description="Type III restriction enzyme C-terminal endonuclease" evidence="2">
    <location>
        <begin position="935"/>
        <end position="1041"/>
    </location>
</feature>
<dbReference type="Pfam" id="PF04851">
    <property type="entry name" value="ResIII"/>
    <property type="match status" value="1"/>
</dbReference>
<dbReference type="Proteomes" id="UP000190962">
    <property type="component" value="Unassembled WGS sequence"/>
</dbReference>
<proteinExistence type="predicted"/>
<dbReference type="Pfam" id="PF19778">
    <property type="entry name" value="RE_endonuc"/>
    <property type="match status" value="1"/>
</dbReference>
<dbReference type="EMBL" id="MPNX01000037">
    <property type="protein sequence ID" value="OOY33824.1"/>
    <property type="molecule type" value="Genomic_DNA"/>
</dbReference>
<keyword evidence="3" id="KW-0255">Endonuclease</keyword>
<dbReference type="Gene3D" id="3.40.50.300">
    <property type="entry name" value="P-loop containing nucleotide triphosphate hydrolases"/>
    <property type="match status" value="2"/>
</dbReference>
<dbReference type="CDD" id="cd18785">
    <property type="entry name" value="SF2_C"/>
    <property type="match status" value="1"/>
</dbReference>
<dbReference type="GO" id="GO:0015668">
    <property type="term" value="F:type III site-specific deoxyribonuclease activity"/>
    <property type="evidence" value="ECO:0007669"/>
    <property type="project" value="InterPro"/>
</dbReference>